<comment type="similarity">
    <text evidence="5">Belongs to the SAT4 family.</text>
</comment>
<dbReference type="HOGENOM" id="CLU_019101_2_3_1"/>
<evidence type="ECO:0000256" key="4">
    <source>
        <dbReference type="ARBA" id="ARBA00023136"/>
    </source>
</evidence>
<reference evidence="10" key="1">
    <citation type="journal article" date="2012" name="MBio">
        <title>Comparative genome analysis of Trichophyton rubrum and related dermatophytes reveals candidate genes involved in infection.</title>
        <authorList>
            <person name="Martinez D.A."/>
            <person name="Oliver B.G."/>
            <person name="Graeser Y."/>
            <person name="Goldberg J.M."/>
            <person name="Li W."/>
            <person name="Martinez-Rossi N.M."/>
            <person name="Monod M."/>
            <person name="Shelest E."/>
            <person name="Barton R.C."/>
            <person name="Birch E."/>
            <person name="Brakhage A.A."/>
            <person name="Chen Z."/>
            <person name="Gurr S.J."/>
            <person name="Heiman D."/>
            <person name="Heitman J."/>
            <person name="Kosti I."/>
            <person name="Rossi A."/>
            <person name="Saif S."/>
            <person name="Samalova M."/>
            <person name="Saunders C.W."/>
            <person name="Shea T."/>
            <person name="Summerbell R.C."/>
            <person name="Xu J."/>
            <person name="Young S."/>
            <person name="Zeng Q."/>
            <person name="Birren B.W."/>
            <person name="Cuomo C.A."/>
            <person name="White T.C."/>
        </authorList>
    </citation>
    <scope>NUCLEOTIDE SEQUENCE [LARGE SCALE GENOMIC DNA]</scope>
    <source>
        <strain evidence="10">ATCC MYA-4605 / CBS 113480</strain>
    </source>
</reference>
<dbReference type="EMBL" id="DS995708">
    <property type="protein sequence ID" value="EEQ35196.1"/>
    <property type="molecule type" value="Genomic_DNA"/>
</dbReference>
<feature type="transmembrane region" description="Helical" evidence="7">
    <location>
        <begin position="248"/>
        <end position="269"/>
    </location>
</feature>
<evidence type="ECO:0000256" key="6">
    <source>
        <dbReference type="SAM" id="MobiDB-lite"/>
    </source>
</evidence>
<gene>
    <name evidence="9" type="ORF">MCYG_08015</name>
</gene>
<evidence type="ECO:0000256" key="7">
    <source>
        <dbReference type="SAM" id="Phobius"/>
    </source>
</evidence>
<feature type="region of interest" description="Disordered" evidence="6">
    <location>
        <begin position="283"/>
        <end position="307"/>
    </location>
</feature>
<evidence type="ECO:0000256" key="5">
    <source>
        <dbReference type="ARBA" id="ARBA00038359"/>
    </source>
</evidence>
<accession>C5FZ93</accession>
<dbReference type="STRING" id="554155.C5FZ93"/>
<proteinExistence type="inferred from homology"/>
<feature type="compositionally biased region" description="Basic and acidic residues" evidence="6">
    <location>
        <begin position="338"/>
        <end position="348"/>
    </location>
</feature>
<dbReference type="Proteomes" id="UP000002035">
    <property type="component" value="Unassembled WGS sequence"/>
</dbReference>
<dbReference type="InterPro" id="IPR052337">
    <property type="entry name" value="SAT4-like"/>
</dbReference>
<dbReference type="OrthoDB" id="3903189at2759"/>
<feature type="region of interest" description="Disordered" evidence="6">
    <location>
        <begin position="323"/>
        <end position="348"/>
    </location>
</feature>
<feature type="transmembrane region" description="Helical" evidence="7">
    <location>
        <begin position="213"/>
        <end position="236"/>
    </location>
</feature>
<keyword evidence="2 7" id="KW-0812">Transmembrane</keyword>
<dbReference type="Pfam" id="PF20684">
    <property type="entry name" value="Fung_rhodopsin"/>
    <property type="match status" value="1"/>
</dbReference>
<evidence type="ECO:0000313" key="9">
    <source>
        <dbReference type="EMBL" id="EEQ35196.1"/>
    </source>
</evidence>
<feature type="transmembrane region" description="Helical" evidence="7">
    <location>
        <begin position="104"/>
        <end position="121"/>
    </location>
</feature>
<dbReference type="GO" id="GO:0016020">
    <property type="term" value="C:membrane"/>
    <property type="evidence" value="ECO:0007669"/>
    <property type="project" value="UniProtKB-SubCell"/>
</dbReference>
<dbReference type="VEuPathDB" id="FungiDB:MCYG_08015"/>
<keyword evidence="10" id="KW-1185">Reference proteome</keyword>
<protein>
    <recommendedName>
        <fullName evidence="8">Rhodopsin domain-containing protein</fullName>
    </recommendedName>
</protein>
<organism evidence="9 10">
    <name type="scientific">Arthroderma otae (strain ATCC MYA-4605 / CBS 113480)</name>
    <name type="common">Microsporum canis</name>
    <dbReference type="NCBI Taxonomy" id="554155"/>
    <lineage>
        <taxon>Eukaryota</taxon>
        <taxon>Fungi</taxon>
        <taxon>Dikarya</taxon>
        <taxon>Ascomycota</taxon>
        <taxon>Pezizomycotina</taxon>
        <taxon>Eurotiomycetes</taxon>
        <taxon>Eurotiomycetidae</taxon>
        <taxon>Onygenales</taxon>
        <taxon>Arthrodermataceae</taxon>
        <taxon>Microsporum</taxon>
    </lineage>
</organism>
<keyword evidence="4 7" id="KW-0472">Membrane</keyword>
<feature type="transmembrane region" description="Helical" evidence="7">
    <location>
        <begin position="180"/>
        <end position="201"/>
    </location>
</feature>
<feature type="transmembrane region" description="Helical" evidence="7">
    <location>
        <begin position="133"/>
        <end position="160"/>
    </location>
</feature>
<dbReference type="GeneID" id="9226233"/>
<evidence type="ECO:0000313" key="10">
    <source>
        <dbReference type="Proteomes" id="UP000002035"/>
    </source>
</evidence>
<feature type="domain" description="Rhodopsin" evidence="8">
    <location>
        <begin position="30"/>
        <end position="270"/>
    </location>
</feature>
<dbReference type="RefSeq" id="XP_002842932.1">
    <property type="nucleotide sequence ID" value="XM_002842886.1"/>
</dbReference>
<feature type="transmembrane region" description="Helical" evidence="7">
    <location>
        <begin position="17"/>
        <end position="36"/>
    </location>
</feature>
<name>C5FZ93_ARTOC</name>
<comment type="subcellular location">
    <subcellularLocation>
        <location evidence="1">Membrane</location>
        <topology evidence="1">Multi-pass membrane protein</topology>
    </subcellularLocation>
</comment>
<dbReference type="PANTHER" id="PTHR33048">
    <property type="entry name" value="PTH11-LIKE INTEGRAL MEMBRANE PROTEIN (AFU_ORTHOLOGUE AFUA_5G11245)"/>
    <property type="match status" value="1"/>
</dbReference>
<dbReference type="eggNOG" id="ENOG502RYN6">
    <property type="taxonomic scope" value="Eukaryota"/>
</dbReference>
<feature type="transmembrane region" description="Helical" evidence="7">
    <location>
        <begin position="48"/>
        <end position="70"/>
    </location>
</feature>
<sequence length="396" mass="44841">MAALDTSYAAGFQKETWTLYAFGILVLVLRTIARIRRLGLRSLQYDDYLMLTGGIWYTLLCISLNSVVAVGGSNLMDAQDIAELTPAIKVERVKGSKWVFVSEHAFIMTIWTLKACMIILYRRIMEGLRQQRLVKYLTIWVFLGFVGSELALFLICRPLSDYWAVPTTNTQCSTYQYYEIIQGILAISADILMLLVAIPLLMAVRLPQKQKMILIIIFGLGIFIIIAAILTKLYCLVPSLISYVYLNWYFREATVAMLVTCLPMTWSLLRDIFPALKSWTGGSRQYGSGKGPSARRTGSRPPFQSTKNHLQLNSFSRAHASHGKATESDMGYESSHGSPRDHSDRYNDKNDVKQLTSIHVRQDVTVTVQDDRDSEETLSNGYTRHQRKATGWEDMA</sequence>
<evidence type="ECO:0000256" key="2">
    <source>
        <dbReference type="ARBA" id="ARBA00022692"/>
    </source>
</evidence>
<evidence type="ECO:0000256" key="3">
    <source>
        <dbReference type="ARBA" id="ARBA00022989"/>
    </source>
</evidence>
<feature type="region of interest" description="Disordered" evidence="6">
    <location>
        <begin position="367"/>
        <end position="396"/>
    </location>
</feature>
<evidence type="ECO:0000256" key="1">
    <source>
        <dbReference type="ARBA" id="ARBA00004141"/>
    </source>
</evidence>
<evidence type="ECO:0000259" key="8">
    <source>
        <dbReference type="Pfam" id="PF20684"/>
    </source>
</evidence>
<keyword evidence="3 7" id="KW-1133">Transmembrane helix</keyword>
<dbReference type="PANTHER" id="PTHR33048:SF149">
    <property type="entry name" value="UBID FAMILY DECARBOXYLASE"/>
    <property type="match status" value="1"/>
</dbReference>
<dbReference type="InterPro" id="IPR049326">
    <property type="entry name" value="Rhodopsin_dom_fungi"/>
</dbReference>
<dbReference type="OMA" id="NKVYCLV"/>
<dbReference type="AlphaFoldDB" id="C5FZ93"/>